<dbReference type="Gene3D" id="3.40.50.150">
    <property type="entry name" value="Vaccinia Virus protein VP39"/>
    <property type="match status" value="1"/>
</dbReference>
<dbReference type="InterPro" id="IPR027555">
    <property type="entry name" value="Mo5U34_MeTrfas-like"/>
</dbReference>
<dbReference type="Pfam" id="PF08003">
    <property type="entry name" value="Methyltransf_9"/>
    <property type="match status" value="1"/>
</dbReference>
<dbReference type="SUPFAM" id="SSF53335">
    <property type="entry name" value="S-adenosyl-L-methionine-dependent methyltransferases"/>
    <property type="match status" value="1"/>
</dbReference>
<comment type="caution">
    <text evidence="1">The sequence shown here is derived from an EMBL/GenBank/DDBJ whole genome shotgun (WGS) entry which is preliminary data.</text>
</comment>
<dbReference type="InterPro" id="IPR029063">
    <property type="entry name" value="SAM-dependent_MTases_sf"/>
</dbReference>
<evidence type="ECO:0000313" key="1">
    <source>
        <dbReference type="EMBL" id="OGY52588.1"/>
    </source>
</evidence>
<evidence type="ECO:0008006" key="3">
    <source>
        <dbReference type="Google" id="ProtNLM"/>
    </source>
</evidence>
<dbReference type="EMBL" id="MHIM01000014">
    <property type="protein sequence ID" value="OGY52588.1"/>
    <property type="molecule type" value="Genomic_DNA"/>
</dbReference>
<dbReference type="Proteomes" id="UP000177376">
    <property type="component" value="Unassembled WGS sequence"/>
</dbReference>
<evidence type="ECO:0000313" key="2">
    <source>
        <dbReference type="Proteomes" id="UP000177376"/>
    </source>
</evidence>
<organism evidence="1 2">
    <name type="scientific">Candidatus Buchananbacteria bacterium RIFCSPLOWO2_01_FULL_39_33</name>
    <dbReference type="NCBI Taxonomy" id="1797543"/>
    <lineage>
        <taxon>Bacteria</taxon>
        <taxon>Candidatus Buchananiibacteriota</taxon>
    </lineage>
</organism>
<dbReference type="AlphaFoldDB" id="A0A1G1YJR0"/>
<reference evidence="1 2" key="1">
    <citation type="journal article" date="2016" name="Nat. Commun.">
        <title>Thousands of microbial genomes shed light on interconnected biogeochemical processes in an aquifer system.</title>
        <authorList>
            <person name="Anantharaman K."/>
            <person name="Brown C.T."/>
            <person name="Hug L.A."/>
            <person name="Sharon I."/>
            <person name="Castelle C.J."/>
            <person name="Probst A.J."/>
            <person name="Thomas B.C."/>
            <person name="Singh A."/>
            <person name="Wilkins M.J."/>
            <person name="Karaoz U."/>
            <person name="Brodie E.L."/>
            <person name="Williams K.H."/>
            <person name="Hubbard S.S."/>
            <person name="Banfield J.F."/>
        </authorList>
    </citation>
    <scope>NUCLEOTIDE SEQUENCE [LARGE SCALE GENOMIC DNA]</scope>
</reference>
<accession>A0A1G1YJR0</accession>
<name>A0A1G1YJR0_9BACT</name>
<proteinExistence type="predicted"/>
<gene>
    <name evidence="1" type="ORF">A3A02_04235</name>
</gene>
<sequence length="227" mass="26304">MKTGKLNSLPEFLRKLSVRAALFRYPRYQPVLFSGKEYTGNDRDCERRWQTIRKEIIASDSKNVLDLGSAEGFFVLKSAEELKTFSLGIDFDFRRQFFAVNQMLEQKPMGAGFVSAKITPEFLEKLPAFDAVIFLSIMHHIISEKGLDYGKELMKKIREKTKKILFFEMGQSDENMPWAKHLPDMGDNPHQWIKDFLQSSGFSKIRKIDESSGYSKDRKRAIFLAEP</sequence>
<protein>
    <recommendedName>
        <fullName evidence="3">Methyltransferase domain-containing protein</fullName>
    </recommendedName>
</protein>